<feature type="chain" id="PRO_5039110469" evidence="2">
    <location>
        <begin position="30"/>
        <end position="362"/>
    </location>
</feature>
<dbReference type="Pfam" id="PF07995">
    <property type="entry name" value="GSDH"/>
    <property type="match status" value="1"/>
</dbReference>
<comment type="caution">
    <text evidence="4">The sequence shown here is derived from an EMBL/GenBank/DDBJ whole genome shotgun (WGS) entry which is preliminary data.</text>
</comment>
<organism evidence="4 5">
    <name type="scientific">Leucobacter tardus</name>
    <dbReference type="NCBI Taxonomy" id="501483"/>
    <lineage>
        <taxon>Bacteria</taxon>
        <taxon>Bacillati</taxon>
        <taxon>Actinomycetota</taxon>
        <taxon>Actinomycetes</taxon>
        <taxon>Micrococcales</taxon>
        <taxon>Microbacteriaceae</taxon>
        <taxon>Leucobacter</taxon>
    </lineage>
</organism>
<accession>A0A939QMX8</accession>
<reference evidence="4" key="1">
    <citation type="submission" date="2021-03" db="EMBL/GenBank/DDBJ databases">
        <title>Leucobacter chromiisoli sp. nov., isolated from chromium-containing soil of chemical plant.</title>
        <authorList>
            <person name="Xu Z."/>
        </authorList>
    </citation>
    <scope>NUCLEOTIDE SEQUENCE</scope>
    <source>
        <strain evidence="4">K 70/01</strain>
    </source>
</reference>
<dbReference type="InterPro" id="IPR012938">
    <property type="entry name" value="Glc/Sorbosone_DH"/>
</dbReference>
<dbReference type="Gene3D" id="2.120.10.30">
    <property type="entry name" value="TolB, C-terminal domain"/>
    <property type="match status" value="1"/>
</dbReference>
<protein>
    <submittedName>
        <fullName evidence="4">PQQ-dependent sugar dehydrogenase</fullName>
    </submittedName>
</protein>
<name>A0A939QMX8_9MICO</name>
<evidence type="ECO:0000313" key="4">
    <source>
        <dbReference type="EMBL" id="MBO2990654.1"/>
    </source>
</evidence>
<dbReference type="PANTHER" id="PTHR19328">
    <property type="entry name" value="HEDGEHOG-INTERACTING PROTEIN"/>
    <property type="match status" value="1"/>
</dbReference>
<dbReference type="RefSeq" id="WP_208239814.1">
    <property type="nucleotide sequence ID" value="NZ_BAAAQU010000002.1"/>
</dbReference>
<evidence type="ECO:0000256" key="2">
    <source>
        <dbReference type="SAM" id="SignalP"/>
    </source>
</evidence>
<feature type="signal peptide" evidence="2">
    <location>
        <begin position="1"/>
        <end position="29"/>
    </location>
</feature>
<evidence type="ECO:0000259" key="3">
    <source>
        <dbReference type="Pfam" id="PF07995"/>
    </source>
</evidence>
<proteinExistence type="predicted"/>
<feature type="region of interest" description="Disordered" evidence="1">
    <location>
        <begin position="29"/>
        <end position="53"/>
    </location>
</feature>
<evidence type="ECO:0000256" key="1">
    <source>
        <dbReference type="SAM" id="MobiDB-lite"/>
    </source>
</evidence>
<dbReference type="Proteomes" id="UP000668403">
    <property type="component" value="Unassembled WGS sequence"/>
</dbReference>
<dbReference type="EMBL" id="JAGFBF010000005">
    <property type="protein sequence ID" value="MBO2990654.1"/>
    <property type="molecule type" value="Genomic_DNA"/>
</dbReference>
<feature type="compositionally biased region" description="Basic and acidic residues" evidence="1">
    <location>
        <begin position="343"/>
        <end position="356"/>
    </location>
</feature>
<dbReference type="InterPro" id="IPR011041">
    <property type="entry name" value="Quinoprot_gluc/sorb_DH_b-prop"/>
</dbReference>
<feature type="region of interest" description="Disordered" evidence="1">
    <location>
        <begin position="339"/>
        <end position="362"/>
    </location>
</feature>
<dbReference type="AlphaFoldDB" id="A0A939QMX8"/>
<gene>
    <name evidence="4" type="ORF">J4H85_11675</name>
</gene>
<dbReference type="PANTHER" id="PTHR19328:SF13">
    <property type="entry name" value="HIPL1 PROTEIN"/>
    <property type="match status" value="1"/>
</dbReference>
<feature type="domain" description="Glucose/Sorbosone dehydrogenase" evidence="3">
    <location>
        <begin position="55"/>
        <end position="344"/>
    </location>
</feature>
<keyword evidence="5" id="KW-1185">Reference proteome</keyword>
<feature type="compositionally biased region" description="Low complexity" evidence="1">
    <location>
        <begin position="31"/>
        <end position="50"/>
    </location>
</feature>
<keyword evidence="2" id="KW-0732">Signal</keyword>
<dbReference type="InterPro" id="IPR011042">
    <property type="entry name" value="6-blade_b-propeller_TolB-like"/>
</dbReference>
<dbReference type="SUPFAM" id="SSF50952">
    <property type="entry name" value="Soluble quinoprotein glucose dehydrogenase"/>
    <property type="match status" value="1"/>
</dbReference>
<evidence type="ECO:0000313" key="5">
    <source>
        <dbReference type="Proteomes" id="UP000668403"/>
    </source>
</evidence>
<sequence length="362" mass="38133">MTHPLPPKTGRPMSIVIALVATLTVSACTAPPSGSDDPSGVSSDTDSPSTIASGLDAPWSVAFIEDTAVISERDSARILELDDSGETREIGAVPGVQPRGEGGLLGIAVHEEHLYAFFTTADDNRIVRFPVTGEPGSLGLGDPETVLSGIPAARTHNGGRIAFGPDGMLYATTGDAGDTGLAQDVDSLAGKILRLTPEGDIPSDNPFPDAYAYSIGHRNPQGIAWDAGDTLYASEFGQDRWDELNVIEAGSNYGWPDVEGIADTDGFVDPVQQWEPAEASPSGMTIAAGSIWIANLRGERLREIPLDDLTRSSEHGTGEFGRMRDAALGPDGAIWVLTNNTDGRGDPADTDDRLLRFEPPAE</sequence>